<evidence type="ECO:0000256" key="2">
    <source>
        <dbReference type="SAM" id="SignalP"/>
    </source>
</evidence>
<keyword evidence="2" id="KW-0732">Signal</keyword>
<feature type="signal peptide" evidence="2">
    <location>
        <begin position="1"/>
        <end position="18"/>
    </location>
</feature>
<evidence type="ECO:0000313" key="3">
    <source>
        <dbReference type="EMBL" id="MBW80066.1"/>
    </source>
</evidence>
<proteinExistence type="predicted"/>
<reference evidence="3" key="1">
    <citation type="submission" date="2018-01" db="EMBL/GenBank/DDBJ databases">
        <title>An insight into the sialome of Amazonian anophelines.</title>
        <authorList>
            <person name="Ribeiro J.M."/>
            <person name="Scarpassa V."/>
            <person name="Calvo E."/>
        </authorList>
    </citation>
    <scope>NUCLEOTIDE SEQUENCE</scope>
</reference>
<feature type="chain" id="PRO_5014604436" evidence="2">
    <location>
        <begin position="19"/>
        <end position="66"/>
    </location>
</feature>
<evidence type="ECO:0000256" key="1">
    <source>
        <dbReference type="SAM" id="MobiDB-lite"/>
    </source>
</evidence>
<feature type="compositionally biased region" description="Basic and acidic residues" evidence="1">
    <location>
        <begin position="33"/>
        <end position="48"/>
    </location>
</feature>
<accession>A0A2M4DR93</accession>
<feature type="region of interest" description="Disordered" evidence="1">
    <location>
        <begin position="29"/>
        <end position="48"/>
    </location>
</feature>
<name>A0A2M4DR93_ANODA</name>
<organism evidence="3">
    <name type="scientific">Anopheles darlingi</name>
    <name type="common">Mosquito</name>
    <dbReference type="NCBI Taxonomy" id="43151"/>
    <lineage>
        <taxon>Eukaryota</taxon>
        <taxon>Metazoa</taxon>
        <taxon>Ecdysozoa</taxon>
        <taxon>Arthropoda</taxon>
        <taxon>Hexapoda</taxon>
        <taxon>Insecta</taxon>
        <taxon>Pterygota</taxon>
        <taxon>Neoptera</taxon>
        <taxon>Endopterygota</taxon>
        <taxon>Diptera</taxon>
        <taxon>Nematocera</taxon>
        <taxon>Culicoidea</taxon>
        <taxon>Culicidae</taxon>
        <taxon>Anophelinae</taxon>
        <taxon>Anopheles</taxon>
    </lineage>
</organism>
<dbReference type="AlphaFoldDB" id="A0A2M4DR93"/>
<dbReference type="EMBL" id="GGFL01015888">
    <property type="protein sequence ID" value="MBW80066.1"/>
    <property type="molecule type" value="Transcribed_RNA"/>
</dbReference>
<sequence>MFFLWFAVCEFVTSACYCRRLRFVECTQDDGDDARKDGYSQAGDKERSSQSLPITCVEVIEMRVFG</sequence>
<protein>
    <submittedName>
        <fullName evidence="3">Putative secreted protein</fullName>
    </submittedName>
</protein>